<dbReference type="Pfam" id="PF02731">
    <property type="entry name" value="SKIP_SNW"/>
    <property type="match status" value="1"/>
</dbReference>
<dbReference type="PANTHER" id="PTHR12096">
    <property type="entry name" value="NUCLEAR PROTEIN SKIP-RELATED"/>
    <property type="match status" value="1"/>
</dbReference>
<comment type="caution">
    <text evidence="6">The sequence shown here is derived from an EMBL/GenBank/DDBJ whole genome shotgun (WGS) entry which is preliminary data.</text>
</comment>
<evidence type="ECO:0000259" key="5">
    <source>
        <dbReference type="Pfam" id="PF02731"/>
    </source>
</evidence>
<protein>
    <recommendedName>
        <fullName evidence="2 3">Pre-mRNA-processing protein 45</fullName>
    </recommendedName>
</protein>
<dbReference type="EMBL" id="JAACJM010000004">
    <property type="protein sequence ID" value="KAF5372965.1"/>
    <property type="molecule type" value="Genomic_DNA"/>
</dbReference>
<sequence>MSALAAVLPKPIHSSAEDEQEETIVVAKSTSTQQVIARFIVPPYRQRQGWKPTEQEDFGDGGAYPECHVAQYPLEMGRKKASSGNTLALQVDSEGNVRYDAIAHQGQRPDKIVQSQFKDLVPLAHRKDLDEESRTMERPSEEEVQATADKTRAALEKLVNGKIKAAQPKNVPDSQGKTSFIRYTPGQQNGDGLQQRIIKMSEVVEDPLEPPRFKHKKIPRGPPSPPPPVLRSPPRKATAQEQKEWMIPPCISNWKNNKGFTIPLDKRLAADGRGLQDVHINDNFAKFSEALFVADRHAREEVRQRALMQQKLAQKEKESKEENLRLLAERARKERSGIVSKPSAQSQATMKSSLAAYGSDSESGSGSESEDSAEDEDAKKIRDDMRAEKRREREREMRMSNMGAEQRAKQLARQQNRDISEKVALGLAKPTLSKESMLDSRLFNQESLSNNFADDESYNLYDRPLFHGSTAAAAIYKARGNIAEGNDESFGGGTDDGIGKALDNDRFSLGAPKVGFEGARDQEVREGPVQFEKDTSDVFGVSQFLSEASTGKKRGLDADGGGARKRQQLDIAAERE</sequence>
<comment type="function">
    <text evidence="3">Involved in pre-mRNA splicing.</text>
</comment>
<feature type="compositionally biased region" description="Low complexity" evidence="4">
    <location>
        <begin position="355"/>
        <end position="367"/>
    </location>
</feature>
<dbReference type="InterPro" id="IPR017862">
    <property type="entry name" value="SKI-int_prot_SKIP"/>
</dbReference>
<dbReference type="InterPro" id="IPR004015">
    <property type="entry name" value="SKI-int_prot_SKIP_SNW-dom"/>
</dbReference>
<dbReference type="OrthoDB" id="666364at2759"/>
<feature type="region of interest" description="Disordered" evidence="4">
    <location>
        <begin position="1"/>
        <end position="20"/>
    </location>
</feature>
<dbReference type="GO" id="GO:0005681">
    <property type="term" value="C:spliceosomal complex"/>
    <property type="evidence" value="ECO:0007669"/>
    <property type="project" value="UniProtKB-UniRule"/>
</dbReference>
<comment type="subcellular location">
    <subcellularLocation>
        <location evidence="3">Nucleus</location>
    </subcellularLocation>
</comment>
<feature type="region of interest" description="Disordered" evidence="4">
    <location>
        <begin position="204"/>
        <end position="241"/>
    </location>
</feature>
<evidence type="ECO:0000256" key="2">
    <source>
        <dbReference type="ARBA" id="ARBA00022160"/>
    </source>
</evidence>
<feature type="domain" description="SKI-interacting protein SKIP SNW" evidence="5">
    <location>
        <begin position="180"/>
        <end position="335"/>
    </location>
</feature>
<accession>A0A8H5LWU1</accession>
<dbReference type="GO" id="GO:0000398">
    <property type="term" value="P:mRNA splicing, via spliceosome"/>
    <property type="evidence" value="ECO:0007669"/>
    <property type="project" value="InterPro"/>
</dbReference>
<keyword evidence="3" id="KW-0507">mRNA processing</keyword>
<evidence type="ECO:0000256" key="1">
    <source>
        <dbReference type="ARBA" id="ARBA00010197"/>
    </source>
</evidence>
<reference evidence="6 7" key="1">
    <citation type="journal article" date="2020" name="ISME J.">
        <title>Uncovering the hidden diversity of litter-decomposition mechanisms in mushroom-forming fungi.</title>
        <authorList>
            <person name="Floudas D."/>
            <person name="Bentzer J."/>
            <person name="Ahren D."/>
            <person name="Johansson T."/>
            <person name="Persson P."/>
            <person name="Tunlid A."/>
        </authorList>
    </citation>
    <scope>NUCLEOTIDE SEQUENCE [LARGE SCALE GENOMIC DNA]</scope>
    <source>
        <strain evidence="6 7">CBS 291.85</strain>
    </source>
</reference>
<evidence type="ECO:0000313" key="6">
    <source>
        <dbReference type="EMBL" id="KAF5372965.1"/>
    </source>
</evidence>
<evidence type="ECO:0000256" key="4">
    <source>
        <dbReference type="SAM" id="MobiDB-lite"/>
    </source>
</evidence>
<feature type="compositionally biased region" description="Basic and acidic residues" evidence="4">
    <location>
        <begin position="377"/>
        <end position="398"/>
    </location>
</feature>
<gene>
    <name evidence="6" type="ORF">D9758_001681</name>
</gene>
<dbReference type="AlphaFoldDB" id="A0A8H5LWU1"/>
<comment type="similarity">
    <text evidence="1 3">Belongs to the SNW family.</text>
</comment>
<feature type="compositionally biased region" description="Pro residues" evidence="4">
    <location>
        <begin position="220"/>
        <end position="231"/>
    </location>
</feature>
<keyword evidence="7" id="KW-1185">Reference proteome</keyword>
<organism evidence="6 7">
    <name type="scientific">Tetrapyrgos nigripes</name>
    <dbReference type="NCBI Taxonomy" id="182062"/>
    <lineage>
        <taxon>Eukaryota</taxon>
        <taxon>Fungi</taxon>
        <taxon>Dikarya</taxon>
        <taxon>Basidiomycota</taxon>
        <taxon>Agaricomycotina</taxon>
        <taxon>Agaricomycetes</taxon>
        <taxon>Agaricomycetidae</taxon>
        <taxon>Agaricales</taxon>
        <taxon>Marasmiineae</taxon>
        <taxon>Marasmiaceae</taxon>
        <taxon>Tetrapyrgos</taxon>
    </lineage>
</organism>
<evidence type="ECO:0000313" key="7">
    <source>
        <dbReference type="Proteomes" id="UP000559256"/>
    </source>
</evidence>
<keyword evidence="3" id="KW-0508">mRNA splicing</keyword>
<name>A0A8H5LWU1_9AGAR</name>
<evidence type="ECO:0000256" key="3">
    <source>
        <dbReference type="RuleBase" id="RU367140"/>
    </source>
</evidence>
<dbReference type="Proteomes" id="UP000559256">
    <property type="component" value="Unassembled WGS sequence"/>
</dbReference>
<feature type="region of interest" description="Disordered" evidence="4">
    <location>
        <begin position="548"/>
        <end position="576"/>
    </location>
</feature>
<keyword evidence="3" id="KW-0747">Spliceosome</keyword>
<feature type="compositionally biased region" description="Polar residues" evidence="4">
    <location>
        <begin position="342"/>
        <end position="352"/>
    </location>
</feature>
<feature type="region of interest" description="Disordered" evidence="4">
    <location>
        <begin position="333"/>
        <end position="406"/>
    </location>
</feature>
<comment type="subunit">
    <text evidence="3">Associated with the spliceosome.</text>
</comment>
<keyword evidence="3" id="KW-0539">Nucleus</keyword>
<proteinExistence type="inferred from homology"/>